<evidence type="ECO:0000313" key="3">
    <source>
        <dbReference type="Proteomes" id="UP000337189"/>
    </source>
</evidence>
<accession>A0A5E4YEG2</accession>
<dbReference type="SUPFAM" id="SSF46689">
    <property type="entry name" value="Homeodomain-like"/>
    <property type="match status" value="1"/>
</dbReference>
<dbReference type="Pfam" id="PF01527">
    <property type="entry name" value="HTH_Tnp_1"/>
    <property type="match status" value="1"/>
</dbReference>
<dbReference type="EMBL" id="CABPSJ010000007">
    <property type="protein sequence ID" value="VVE46827.1"/>
    <property type="molecule type" value="Genomic_DNA"/>
</dbReference>
<dbReference type="PANTHER" id="PTHR33609:SF1">
    <property type="entry name" value="TRANSPOSASE"/>
    <property type="match status" value="1"/>
</dbReference>
<protein>
    <submittedName>
        <fullName evidence="2">Transposase</fullName>
    </submittedName>
</protein>
<dbReference type="Proteomes" id="UP000337189">
    <property type="component" value="Unassembled WGS sequence"/>
</dbReference>
<dbReference type="GO" id="GO:0003677">
    <property type="term" value="F:DNA binding"/>
    <property type="evidence" value="ECO:0007669"/>
    <property type="project" value="InterPro"/>
</dbReference>
<organism evidence="2 3">
    <name type="scientific">Pandoraea communis</name>
    <dbReference type="NCBI Taxonomy" id="2508297"/>
    <lineage>
        <taxon>Bacteria</taxon>
        <taxon>Pseudomonadati</taxon>
        <taxon>Pseudomonadota</taxon>
        <taxon>Betaproteobacteria</taxon>
        <taxon>Burkholderiales</taxon>
        <taxon>Burkholderiaceae</taxon>
        <taxon>Pandoraea</taxon>
    </lineage>
</organism>
<evidence type="ECO:0000313" key="2">
    <source>
        <dbReference type="EMBL" id="VVE46827.1"/>
    </source>
</evidence>
<feature type="coiled-coil region" evidence="1">
    <location>
        <begin position="48"/>
        <end position="75"/>
    </location>
</feature>
<dbReference type="AlphaFoldDB" id="A0A5E4YEG2"/>
<name>A0A5E4YEG2_9BURK</name>
<dbReference type="PANTHER" id="PTHR33609">
    <property type="entry name" value="LOW CALCIUM RESPONSE LOCUS PROTEIN S"/>
    <property type="match status" value="1"/>
</dbReference>
<keyword evidence="1" id="KW-0175">Coiled coil</keyword>
<dbReference type="GO" id="GO:0006313">
    <property type="term" value="P:DNA transposition"/>
    <property type="evidence" value="ECO:0007669"/>
    <property type="project" value="InterPro"/>
</dbReference>
<gene>
    <name evidence="2" type="ORF">PCO31110_04513</name>
</gene>
<sequence length="87" mass="10246">MKKRFTDEQIIVFLREAETGIPVKELCRQHGFSEASYYLWRSKFGGMNVSDAKRLKDLEAENARLKKLLAESLLENEVTREALRKKW</sequence>
<proteinExistence type="predicted"/>
<dbReference type="InterPro" id="IPR009057">
    <property type="entry name" value="Homeodomain-like_sf"/>
</dbReference>
<dbReference type="GO" id="GO:0004803">
    <property type="term" value="F:transposase activity"/>
    <property type="evidence" value="ECO:0007669"/>
    <property type="project" value="InterPro"/>
</dbReference>
<dbReference type="InterPro" id="IPR002514">
    <property type="entry name" value="Transposase_8"/>
</dbReference>
<reference evidence="2 3" key="1">
    <citation type="submission" date="2019-08" db="EMBL/GenBank/DDBJ databases">
        <authorList>
            <person name="Peeters C."/>
        </authorList>
    </citation>
    <scope>NUCLEOTIDE SEQUENCE [LARGE SCALE GENOMIC DNA]</scope>
    <source>
        <strain evidence="2 3">LMG 31110</strain>
    </source>
</reference>
<evidence type="ECO:0000256" key="1">
    <source>
        <dbReference type="SAM" id="Coils"/>
    </source>
</evidence>
<dbReference type="InterPro" id="IPR052546">
    <property type="entry name" value="Transposase_8_domain"/>
</dbReference>